<feature type="chain" id="PRO_5042494905" evidence="5">
    <location>
        <begin position="27"/>
        <end position="466"/>
    </location>
</feature>
<feature type="domain" description="Cupin type-1" evidence="6">
    <location>
        <begin position="292"/>
        <end position="433"/>
    </location>
</feature>
<feature type="binding site" evidence="3">
    <location>
        <position position="202"/>
    </location>
    <ligand>
        <name>Mn(2+)</name>
        <dbReference type="ChEBI" id="CHEBI:29035"/>
        <label>1</label>
    </ligand>
</feature>
<proteinExistence type="predicted"/>
<feature type="active site" description="Proton donor" evidence="2">
    <location>
        <position position="397"/>
    </location>
</feature>
<feature type="domain" description="Cupin type-1" evidence="6">
    <location>
        <begin position="113"/>
        <end position="255"/>
    </location>
</feature>
<feature type="binding site" evidence="3">
    <location>
        <position position="163"/>
    </location>
    <ligand>
        <name>Mn(2+)</name>
        <dbReference type="ChEBI" id="CHEBI:29035"/>
        <label>1</label>
    </ligand>
</feature>
<sequence length="466" mass="52137">MFSQVTALSACQFLLLGATLSPLSHCAPVQDNKPHQLPLDGGDDGPPPYTPGHRDPYDGAVDSVGRDLDPLPWRGGRGASVLGPWNRGRARQNPDVVRPPSTDHGDMPSLRWSFADSHVRIEEGGWTRQTTVRELPTSVELAGVNMRLDEGVIRELHWHQEAEWAYVLEGRVRITALDYEGGNFMDDLEKGDLWYFPSGVPHSLQGLGPNGTEFLLIFDDGSFSEESTFLLTDWLAHTPKSVVSENFHLAPEVFDHIPDSEKYIFQGTAPGSIDKERPDGKNAKKSKYQFSHRMLAQEAKNTTGGQVRIADSKNFAISKTVAAAHLLIEPGALREMHWHPNADEWSFFIRGRARVTVFAAEGTARTFDYLPGDVGVVPKNMGHFVENIGDEPVEMLEIFRADEFRDFSLFEWMTETPRKLVLDHLFSDDKRNGKKFWEHVKNGGRDEITKPPAKGGWLPAFGSEEL</sequence>
<dbReference type="PANTHER" id="PTHR35848">
    <property type="entry name" value="OXALATE-BINDING PROTEIN"/>
    <property type="match status" value="1"/>
</dbReference>
<dbReference type="InterPro" id="IPR017774">
    <property type="entry name" value="Bicupin_oxalate_deCO2ase/Oxase"/>
</dbReference>
<dbReference type="Proteomes" id="UP001244011">
    <property type="component" value="Unassembled WGS sequence"/>
</dbReference>
<dbReference type="CDD" id="cd20304">
    <property type="entry name" value="cupin_OxDC_N"/>
    <property type="match status" value="1"/>
</dbReference>
<feature type="binding site" evidence="3">
    <location>
        <position position="339"/>
    </location>
    <ligand>
        <name>Mn(2+)</name>
        <dbReference type="ChEBI" id="CHEBI:29035"/>
        <label>2</label>
    </ligand>
</feature>
<keyword evidence="8" id="KW-1185">Reference proteome</keyword>
<dbReference type="SUPFAM" id="SSF51182">
    <property type="entry name" value="RmlC-like cupins"/>
    <property type="match status" value="1"/>
</dbReference>
<dbReference type="InterPro" id="IPR051610">
    <property type="entry name" value="GPI/OXD"/>
</dbReference>
<evidence type="ECO:0000256" key="5">
    <source>
        <dbReference type="SAM" id="SignalP"/>
    </source>
</evidence>
<name>A0AAJ0FHA1_9PEZI</name>
<gene>
    <name evidence="7" type="ORF">QBC33DRAFT_70032</name>
</gene>
<dbReference type="GO" id="GO:0046872">
    <property type="term" value="F:metal ion binding"/>
    <property type="evidence" value="ECO:0007669"/>
    <property type="project" value="UniProtKB-KW"/>
</dbReference>
<feature type="binding site" evidence="3">
    <location>
        <position position="344"/>
    </location>
    <ligand>
        <name>Mn(2+)</name>
        <dbReference type="ChEBI" id="CHEBI:29035"/>
        <label>2</label>
    </ligand>
</feature>
<dbReference type="Pfam" id="PF00190">
    <property type="entry name" value="Cupin_1"/>
    <property type="match status" value="2"/>
</dbReference>
<evidence type="ECO:0000256" key="1">
    <source>
        <dbReference type="ARBA" id="ARBA00022723"/>
    </source>
</evidence>
<accession>A0AAJ0FHA1</accession>
<feature type="region of interest" description="Disordered" evidence="4">
    <location>
        <begin position="443"/>
        <end position="466"/>
    </location>
</feature>
<feature type="region of interest" description="Disordered" evidence="4">
    <location>
        <begin position="82"/>
        <end position="109"/>
    </location>
</feature>
<feature type="region of interest" description="Disordered" evidence="4">
    <location>
        <begin position="31"/>
        <end position="58"/>
    </location>
</feature>
<feature type="binding site" evidence="3">
    <location>
        <position position="159"/>
    </location>
    <ligand>
        <name>Mn(2+)</name>
        <dbReference type="ChEBI" id="CHEBI:29035"/>
        <label>1</label>
    </ligand>
</feature>
<dbReference type="EMBL" id="MU839008">
    <property type="protein sequence ID" value="KAK1767487.1"/>
    <property type="molecule type" value="Genomic_DNA"/>
</dbReference>
<dbReference type="InterPro" id="IPR011051">
    <property type="entry name" value="RmlC_Cupin_sf"/>
</dbReference>
<evidence type="ECO:0000259" key="6">
    <source>
        <dbReference type="SMART" id="SM00835"/>
    </source>
</evidence>
<dbReference type="GeneID" id="85316190"/>
<keyword evidence="3" id="KW-0464">Manganese</keyword>
<feature type="binding site" evidence="3">
    <location>
        <position position="383"/>
    </location>
    <ligand>
        <name>Mn(2+)</name>
        <dbReference type="ChEBI" id="CHEBI:29035"/>
        <label>2</label>
    </ligand>
</feature>
<reference evidence="7" key="1">
    <citation type="submission" date="2023-06" db="EMBL/GenBank/DDBJ databases">
        <title>Genome-scale phylogeny and comparative genomics of the fungal order Sordariales.</title>
        <authorList>
            <consortium name="Lawrence Berkeley National Laboratory"/>
            <person name="Hensen N."/>
            <person name="Bonometti L."/>
            <person name="Westerberg I."/>
            <person name="Brannstrom I.O."/>
            <person name="Guillou S."/>
            <person name="Cros-Aarteil S."/>
            <person name="Calhoun S."/>
            <person name="Haridas S."/>
            <person name="Kuo A."/>
            <person name="Mondo S."/>
            <person name="Pangilinan J."/>
            <person name="Riley R."/>
            <person name="Labutti K."/>
            <person name="Andreopoulos B."/>
            <person name="Lipzen A."/>
            <person name="Chen C."/>
            <person name="Yanf M."/>
            <person name="Daum C."/>
            <person name="Ng V."/>
            <person name="Clum A."/>
            <person name="Steindorff A."/>
            <person name="Ohm R."/>
            <person name="Martin F."/>
            <person name="Silar P."/>
            <person name="Natvig D."/>
            <person name="Lalanne C."/>
            <person name="Gautier V."/>
            <person name="Ament-Velasquez S.L."/>
            <person name="Kruys A."/>
            <person name="Hutchinson M.I."/>
            <person name="Powell A.J."/>
            <person name="Barry K."/>
            <person name="Miller A.N."/>
            <person name="Grigoriev I.V."/>
            <person name="Debuchy R."/>
            <person name="Gladieux P."/>
            <person name="Thoren M.H."/>
            <person name="Johannesson H."/>
        </authorList>
    </citation>
    <scope>NUCLEOTIDE SEQUENCE</scope>
    <source>
        <strain evidence="7">8032-3</strain>
    </source>
</reference>
<dbReference type="RefSeq" id="XP_060283700.1">
    <property type="nucleotide sequence ID" value="XM_060433003.1"/>
</dbReference>
<evidence type="ECO:0000256" key="4">
    <source>
        <dbReference type="SAM" id="MobiDB-lite"/>
    </source>
</evidence>
<evidence type="ECO:0000313" key="8">
    <source>
        <dbReference type="Proteomes" id="UP001244011"/>
    </source>
</evidence>
<dbReference type="AlphaFoldDB" id="A0AAJ0FHA1"/>
<feature type="binding site" evidence="3">
    <location>
        <position position="337"/>
    </location>
    <ligand>
        <name>Mn(2+)</name>
        <dbReference type="ChEBI" id="CHEBI:29035"/>
        <label>2</label>
    </ligand>
</feature>
<dbReference type="GO" id="GO:0033609">
    <property type="term" value="P:oxalate metabolic process"/>
    <property type="evidence" value="ECO:0007669"/>
    <property type="project" value="InterPro"/>
</dbReference>
<organism evidence="7 8">
    <name type="scientific">Phialemonium atrogriseum</name>
    <dbReference type="NCBI Taxonomy" id="1093897"/>
    <lineage>
        <taxon>Eukaryota</taxon>
        <taxon>Fungi</taxon>
        <taxon>Dikarya</taxon>
        <taxon>Ascomycota</taxon>
        <taxon>Pezizomycotina</taxon>
        <taxon>Sordariomycetes</taxon>
        <taxon>Sordariomycetidae</taxon>
        <taxon>Cephalothecales</taxon>
        <taxon>Cephalothecaceae</taxon>
        <taxon>Phialemonium</taxon>
    </lineage>
</organism>
<feature type="binding site" evidence="3">
    <location>
        <position position="157"/>
    </location>
    <ligand>
        <name>Mn(2+)</name>
        <dbReference type="ChEBI" id="CHEBI:29035"/>
        <label>1</label>
    </ligand>
</feature>
<protein>
    <submittedName>
        <fullName evidence="7">Bicupin, oxalate decarboxylase/oxidase</fullName>
    </submittedName>
</protein>
<dbReference type="SMART" id="SM00835">
    <property type="entry name" value="Cupin_1"/>
    <property type="match status" value="2"/>
</dbReference>
<dbReference type="InterPro" id="IPR014710">
    <property type="entry name" value="RmlC-like_jellyroll"/>
</dbReference>
<dbReference type="Gene3D" id="2.60.120.10">
    <property type="entry name" value="Jelly Rolls"/>
    <property type="match status" value="2"/>
</dbReference>
<comment type="cofactor">
    <cofactor evidence="3">
        <name>Mn(2+)</name>
        <dbReference type="ChEBI" id="CHEBI:29035"/>
    </cofactor>
    <text evidence="3">Binds 2 manganese ions per subunit.</text>
</comment>
<dbReference type="PANTHER" id="PTHR35848:SF9">
    <property type="entry name" value="SLL1358 PROTEIN"/>
    <property type="match status" value="1"/>
</dbReference>
<evidence type="ECO:0000313" key="7">
    <source>
        <dbReference type="EMBL" id="KAK1767487.1"/>
    </source>
</evidence>
<evidence type="ECO:0000256" key="3">
    <source>
        <dbReference type="PIRSR" id="PIRSR617774-2"/>
    </source>
</evidence>
<evidence type="ECO:0000256" key="2">
    <source>
        <dbReference type="PIRSR" id="PIRSR617774-1"/>
    </source>
</evidence>
<dbReference type="InterPro" id="IPR006045">
    <property type="entry name" value="Cupin_1"/>
</dbReference>
<feature type="signal peptide" evidence="5">
    <location>
        <begin position="1"/>
        <end position="26"/>
    </location>
</feature>
<keyword evidence="5" id="KW-0732">Signal</keyword>
<keyword evidence="1 3" id="KW-0479">Metal-binding</keyword>
<dbReference type="NCBIfam" id="TIGR03404">
    <property type="entry name" value="bicupin_oxalic"/>
    <property type="match status" value="1"/>
</dbReference>
<dbReference type="CDD" id="cd20305">
    <property type="entry name" value="cupin_OxDC_C"/>
    <property type="match status" value="1"/>
</dbReference>
<comment type="caution">
    <text evidence="7">The sequence shown here is derived from an EMBL/GenBank/DDBJ whole genome shotgun (WGS) entry which is preliminary data.</text>
</comment>